<organism evidence="2 3">
    <name type="scientific">Handroanthus impetiginosus</name>
    <dbReference type="NCBI Taxonomy" id="429701"/>
    <lineage>
        <taxon>Eukaryota</taxon>
        <taxon>Viridiplantae</taxon>
        <taxon>Streptophyta</taxon>
        <taxon>Embryophyta</taxon>
        <taxon>Tracheophyta</taxon>
        <taxon>Spermatophyta</taxon>
        <taxon>Magnoliopsida</taxon>
        <taxon>eudicotyledons</taxon>
        <taxon>Gunneridae</taxon>
        <taxon>Pentapetalae</taxon>
        <taxon>asterids</taxon>
        <taxon>lamiids</taxon>
        <taxon>Lamiales</taxon>
        <taxon>Bignoniaceae</taxon>
        <taxon>Crescentiina</taxon>
        <taxon>Tabebuia alliance</taxon>
        <taxon>Handroanthus</taxon>
    </lineage>
</organism>
<feature type="transmembrane region" description="Helical" evidence="1">
    <location>
        <begin position="227"/>
        <end position="246"/>
    </location>
</feature>
<dbReference type="OrthoDB" id="1932537at2759"/>
<dbReference type="InterPro" id="IPR040229">
    <property type="entry name" value="At3g27390-like"/>
</dbReference>
<feature type="transmembrane region" description="Helical" evidence="1">
    <location>
        <begin position="78"/>
        <end position="109"/>
    </location>
</feature>
<feature type="transmembrane region" description="Helical" evidence="1">
    <location>
        <begin position="186"/>
        <end position="206"/>
    </location>
</feature>
<dbReference type="GO" id="GO:0010228">
    <property type="term" value="P:vegetative to reproductive phase transition of meristem"/>
    <property type="evidence" value="ECO:0007669"/>
    <property type="project" value="TreeGrafter"/>
</dbReference>
<dbReference type="PANTHER" id="PTHR31133">
    <property type="entry name" value="MEMBRANE PROTEIN"/>
    <property type="match status" value="1"/>
</dbReference>
<keyword evidence="1" id="KW-0472">Membrane</keyword>
<proteinExistence type="predicted"/>
<accession>A0A2G9HS57</accession>
<evidence type="ECO:0000313" key="2">
    <source>
        <dbReference type="EMBL" id="PIN20355.1"/>
    </source>
</evidence>
<evidence type="ECO:0008006" key="4">
    <source>
        <dbReference type="Google" id="ProtNLM"/>
    </source>
</evidence>
<feature type="transmembrane region" description="Helical" evidence="1">
    <location>
        <begin position="40"/>
        <end position="66"/>
    </location>
</feature>
<evidence type="ECO:0000313" key="3">
    <source>
        <dbReference type="Proteomes" id="UP000231279"/>
    </source>
</evidence>
<sequence>MEVPVGFVAKFWSFISFLPFFFLLFVLGLLKGLLICPVAVAIITIGNSAVVIGLWPAHFLWTYYCVAKSKRLGWVLKILVLFSLPSPLILWPIIAITGSILGSIGYGFFSPLLATFEAVGENVTDKWYHCFLDGCRSTLEGSCTVVRDFTDFCFHSYFSYMDELSEEVQEDEKPMDIKLSRLPGCFLASLLALPLDVPLITAVALCKSPYMLFRGWKRLLEDLIGREGPFLETVCVPFAGLAILLWPLAVIGAVLASFFSSFFLGLYAGVIVHQEDSFRMGLAYTVAVISLFDEYVNDLLYLSEGSCFPRPQYRRSMKPSTGLEKWKSLDSKDVRDGSLSSKLVSEGSRTLKQGFQQYTPMQVWDWLFKSCEVNGKTLLQEGLINVKDIQECIVKGNCKKLGIKLPAWSILQCLLTSAKSDSSGLIISDCMELTRFNLPRDKVFEWFIGPLFTMKEQIKGLQLEENEEICLKKLVIACKNDSPEEWDGTGFPSSDKVRRAQLQAVIRRLQGIVGSMSRLPTFRRRFTNLVKTLYVEAIQTGLLVRIVAGSSISGFRGRHFFGRGNKKDKEAEAEEQDKSTYDIGVIV</sequence>
<evidence type="ECO:0000256" key="1">
    <source>
        <dbReference type="SAM" id="Phobius"/>
    </source>
</evidence>
<dbReference type="EMBL" id="NKXS01001138">
    <property type="protein sequence ID" value="PIN20355.1"/>
    <property type="molecule type" value="Genomic_DNA"/>
</dbReference>
<feature type="transmembrane region" description="Helical" evidence="1">
    <location>
        <begin position="12"/>
        <end position="34"/>
    </location>
</feature>
<keyword evidence="1" id="KW-1133">Transmembrane helix</keyword>
<comment type="caution">
    <text evidence="2">The sequence shown here is derived from an EMBL/GenBank/DDBJ whole genome shotgun (WGS) entry which is preliminary data.</text>
</comment>
<protein>
    <recommendedName>
        <fullName evidence="4">Transmembrane protein</fullName>
    </recommendedName>
</protein>
<name>A0A2G9HS57_9LAMI</name>
<dbReference type="AlphaFoldDB" id="A0A2G9HS57"/>
<dbReference type="STRING" id="429701.A0A2G9HS57"/>
<dbReference type="Proteomes" id="UP000231279">
    <property type="component" value="Unassembled WGS sequence"/>
</dbReference>
<keyword evidence="3" id="KW-1185">Reference proteome</keyword>
<dbReference type="PANTHER" id="PTHR31133:SF2">
    <property type="entry name" value="EXPRESSED PROTEIN"/>
    <property type="match status" value="1"/>
</dbReference>
<keyword evidence="1" id="KW-0812">Transmembrane</keyword>
<gene>
    <name evidence="2" type="ORF">CDL12_06946</name>
</gene>
<reference evidence="3" key="1">
    <citation type="journal article" date="2018" name="Gigascience">
        <title>Genome assembly of the Pink Ipe (Handroanthus impetiginosus, Bignoniaceae), a highly valued, ecologically keystone Neotropical timber forest tree.</title>
        <authorList>
            <person name="Silva-Junior O.B."/>
            <person name="Grattapaglia D."/>
            <person name="Novaes E."/>
            <person name="Collevatti R.G."/>
        </authorList>
    </citation>
    <scope>NUCLEOTIDE SEQUENCE [LARGE SCALE GENOMIC DNA]</scope>
    <source>
        <strain evidence="3">cv. UFG-1</strain>
    </source>
</reference>